<keyword evidence="4 8" id="KW-0276">Fatty acid metabolism</keyword>
<evidence type="ECO:0000256" key="3">
    <source>
        <dbReference type="ARBA" id="ARBA00022516"/>
    </source>
</evidence>
<dbReference type="SUPFAM" id="SSF51230">
    <property type="entry name" value="Single hybrid motif"/>
    <property type="match status" value="1"/>
</dbReference>
<dbReference type="FunFam" id="2.40.50.100:FF:000003">
    <property type="entry name" value="Acetyl-CoA carboxylase biotin carboxyl carrier protein"/>
    <property type="match status" value="1"/>
</dbReference>
<evidence type="ECO:0000259" key="9">
    <source>
        <dbReference type="PROSITE" id="PS50968"/>
    </source>
</evidence>
<evidence type="ECO:0000256" key="1">
    <source>
        <dbReference type="ARBA" id="ARBA00005194"/>
    </source>
</evidence>
<protein>
    <recommendedName>
        <fullName evidence="2 8">Biotin carboxyl carrier protein of acetyl-CoA carboxylase</fullName>
    </recommendedName>
</protein>
<dbReference type="PRINTS" id="PR01071">
    <property type="entry name" value="ACOABIOTINCC"/>
</dbReference>
<proteinExistence type="predicted"/>
<dbReference type="NCBIfam" id="NF005457">
    <property type="entry name" value="PRK07051.1"/>
    <property type="match status" value="1"/>
</dbReference>
<comment type="function">
    <text evidence="8">This protein is a component of the acetyl coenzyme A carboxylase complex; first, biotin carboxylase catalyzes the carboxylation of the carrier protein and then the transcarboxylase transfers the carboxyl group to form malonyl-CoA.</text>
</comment>
<dbReference type="GO" id="GO:0009317">
    <property type="term" value="C:acetyl-CoA carboxylase complex"/>
    <property type="evidence" value="ECO:0007669"/>
    <property type="project" value="InterPro"/>
</dbReference>
<keyword evidence="3 8" id="KW-0444">Lipid biosynthesis</keyword>
<keyword evidence="8" id="KW-0150">Chloroplast</keyword>
<dbReference type="Proteomes" id="UP000232323">
    <property type="component" value="Unassembled WGS sequence"/>
</dbReference>
<feature type="domain" description="Lipoyl-binding" evidence="9">
    <location>
        <begin position="141"/>
        <end position="217"/>
    </location>
</feature>
<dbReference type="InterPro" id="IPR050709">
    <property type="entry name" value="Biotin_Carboxyl_Carrier/Decarb"/>
</dbReference>
<reference evidence="10 11" key="1">
    <citation type="submission" date="2017-08" db="EMBL/GenBank/DDBJ databases">
        <title>Acidophilic green algal genome provides insights into adaptation to an acidic environment.</title>
        <authorList>
            <person name="Hirooka S."/>
            <person name="Hirose Y."/>
            <person name="Kanesaki Y."/>
            <person name="Higuchi S."/>
            <person name="Fujiwara T."/>
            <person name="Onuma R."/>
            <person name="Era A."/>
            <person name="Ohbayashi R."/>
            <person name="Uzuka A."/>
            <person name="Nozaki H."/>
            <person name="Yoshikawa H."/>
            <person name="Miyagishima S.Y."/>
        </authorList>
    </citation>
    <scope>NUCLEOTIDE SEQUENCE [LARGE SCALE GENOMIC DNA]</scope>
    <source>
        <strain evidence="10 11">NIES-2499</strain>
    </source>
</reference>
<keyword evidence="11" id="KW-1185">Reference proteome</keyword>
<dbReference type="InterPro" id="IPR000089">
    <property type="entry name" value="Biotin_lipoyl"/>
</dbReference>
<dbReference type="InterPro" id="IPR001249">
    <property type="entry name" value="AcCoA_biotinCC"/>
</dbReference>
<keyword evidence="8" id="KW-0934">Plastid</keyword>
<keyword evidence="5 8" id="KW-0443">Lipid metabolism</keyword>
<dbReference type="GO" id="GO:0006633">
    <property type="term" value="P:fatty acid biosynthetic process"/>
    <property type="evidence" value="ECO:0007669"/>
    <property type="project" value="UniProtKB-UniPathway"/>
</dbReference>
<evidence type="ECO:0000256" key="8">
    <source>
        <dbReference type="RuleBase" id="RU364072"/>
    </source>
</evidence>
<dbReference type="PROSITE" id="PS00188">
    <property type="entry name" value="BIOTIN"/>
    <property type="match status" value="1"/>
</dbReference>
<comment type="caution">
    <text evidence="10">The sequence shown here is derived from an EMBL/GenBank/DDBJ whole genome shotgun (WGS) entry which is preliminary data.</text>
</comment>
<gene>
    <name evidence="10" type="ORF">CEUSTIGMA_g5128.t1</name>
</gene>
<dbReference type="OrthoDB" id="196847at2759"/>
<dbReference type="PANTHER" id="PTHR45266:SF3">
    <property type="entry name" value="OXALOACETATE DECARBOXYLASE ALPHA CHAIN"/>
    <property type="match status" value="1"/>
</dbReference>
<dbReference type="PANTHER" id="PTHR45266">
    <property type="entry name" value="OXALOACETATE DECARBOXYLASE ALPHA CHAIN"/>
    <property type="match status" value="1"/>
</dbReference>
<dbReference type="CDD" id="cd06850">
    <property type="entry name" value="biotinyl_domain"/>
    <property type="match status" value="1"/>
</dbReference>
<evidence type="ECO:0000313" key="11">
    <source>
        <dbReference type="Proteomes" id="UP000232323"/>
    </source>
</evidence>
<sequence length="218" mass="22876">MQTILSASNSSCKIGGNRGTVLSSRNIAKVKPQRPQASSNGTTNADVDFDELSDIIRLVNETDIVELSLKSKRFNLEVRKQEALKAQEPVYQVVNAPPSGYTPPQYAPQAPAPAPAAAVSAVVPAMAATVLATPASGPIDGIEIGSPMSGTFYAAAAPGEPNFVKLGDRVKKGQTVGIIEAMKLMNEIEAEVSGEVVKIMVENGKPVTPGQPLMIIRP</sequence>
<dbReference type="EMBL" id="BEGY01000026">
    <property type="protein sequence ID" value="GAX77685.1"/>
    <property type="molecule type" value="Genomic_DNA"/>
</dbReference>
<name>A0A250X3N7_9CHLO</name>
<comment type="subcellular location">
    <subcellularLocation>
        <location evidence="8">Plastid</location>
        <location evidence="8">Chloroplast</location>
    </subcellularLocation>
</comment>
<dbReference type="PROSITE" id="PS50968">
    <property type="entry name" value="BIOTINYL_LIPOYL"/>
    <property type="match status" value="1"/>
</dbReference>
<keyword evidence="6 8" id="KW-0275">Fatty acid biosynthesis</keyword>
<evidence type="ECO:0000256" key="2">
    <source>
        <dbReference type="ARBA" id="ARBA00017562"/>
    </source>
</evidence>
<dbReference type="STRING" id="1157962.A0A250X3N7"/>
<dbReference type="UniPathway" id="UPA00094"/>
<accession>A0A250X3N7</accession>
<evidence type="ECO:0000256" key="6">
    <source>
        <dbReference type="ARBA" id="ARBA00023160"/>
    </source>
</evidence>
<dbReference type="InterPro" id="IPR001882">
    <property type="entry name" value="Biotin_BS"/>
</dbReference>
<evidence type="ECO:0000313" key="10">
    <source>
        <dbReference type="EMBL" id="GAX77685.1"/>
    </source>
</evidence>
<keyword evidence="7 8" id="KW-0092">Biotin</keyword>
<dbReference type="InterPro" id="IPR011053">
    <property type="entry name" value="Single_hybrid_motif"/>
</dbReference>
<evidence type="ECO:0000256" key="7">
    <source>
        <dbReference type="ARBA" id="ARBA00023267"/>
    </source>
</evidence>
<dbReference type="GO" id="GO:0003989">
    <property type="term" value="F:acetyl-CoA carboxylase activity"/>
    <property type="evidence" value="ECO:0007669"/>
    <property type="project" value="InterPro"/>
</dbReference>
<dbReference type="NCBIfam" id="TIGR00531">
    <property type="entry name" value="BCCP"/>
    <property type="match status" value="1"/>
</dbReference>
<dbReference type="AlphaFoldDB" id="A0A250X3N7"/>
<dbReference type="Pfam" id="PF00364">
    <property type="entry name" value="Biotin_lipoyl"/>
    <property type="match status" value="1"/>
</dbReference>
<dbReference type="GO" id="GO:0009507">
    <property type="term" value="C:chloroplast"/>
    <property type="evidence" value="ECO:0007669"/>
    <property type="project" value="UniProtKB-SubCell"/>
</dbReference>
<evidence type="ECO:0000256" key="4">
    <source>
        <dbReference type="ARBA" id="ARBA00022832"/>
    </source>
</evidence>
<evidence type="ECO:0000256" key="5">
    <source>
        <dbReference type="ARBA" id="ARBA00023098"/>
    </source>
</evidence>
<comment type="pathway">
    <text evidence="1 8">Lipid metabolism; fatty acid biosynthesis.</text>
</comment>
<organism evidence="10 11">
    <name type="scientific">Chlamydomonas eustigma</name>
    <dbReference type="NCBI Taxonomy" id="1157962"/>
    <lineage>
        <taxon>Eukaryota</taxon>
        <taxon>Viridiplantae</taxon>
        <taxon>Chlorophyta</taxon>
        <taxon>core chlorophytes</taxon>
        <taxon>Chlorophyceae</taxon>
        <taxon>CS clade</taxon>
        <taxon>Chlamydomonadales</taxon>
        <taxon>Chlamydomonadaceae</taxon>
        <taxon>Chlamydomonas</taxon>
    </lineage>
</organism>
<dbReference type="Gene3D" id="2.40.50.100">
    <property type="match status" value="1"/>
</dbReference>